<keyword evidence="2" id="KW-1133">Transmembrane helix</keyword>
<dbReference type="Pfam" id="PF14017">
    <property type="entry name" value="DUF4233"/>
    <property type="match status" value="1"/>
</dbReference>
<sequence>MTDRPTDGPERHTTAPYGPLGKGHAPTKDPMKGLRGVMAGTLVMESISLLLVLTVILRIDGGEHWTTFNWMYVTAIGVAMFVLGFAMKKPWAMAANWILQVLALVGGVIVHISMGIMAVVFILVWLYIMYLRKVLIERMQRGLLTTQHT</sequence>
<evidence type="ECO:0000313" key="3">
    <source>
        <dbReference type="EMBL" id="MBN9644169.1"/>
    </source>
</evidence>
<evidence type="ECO:0000313" key="4">
    <source>
        <dbReference type="Proteomes" id="UP000664332"/>
    </source>
</evidence>
<dbReference type="AlphaFoldDB" id="A0A939DZK8"/>
<evidence type="ECO:0000256" key="2">
    <source>
        <dbReference type="SAM" id="Phobius"/>
    </source>
</evidence>
<feature type="region of interest" description="Disordered" evidence="1">
    <location>
        <begin position="1"/>
        <end position="26"/>
    </location>
</feature>
<keyword evidence="2" id="KW-0812">Transmembrane</keyword>
<proteinExistence type="predicted"/>
<protein>
    <submittedName>
        <fullName evidence="3">DUF4233 domain-containing protein</fullName>
    </submittedName>
</protein>
<name>A0A939DZK8_9CORY</name>
<organism evidence="3 4">
    <name type="scientific">Corynebacterium mendelii</name>
    <dbReference type="NCBI Taxonomy" id="2765362"/>
    <lineage>
        <taxon>Bacteria</taxon>
        <taxon>Bacillati</taxon>
        <taxon>Actinomycetota</taxon>
        <taxon>Actinomycetes</taxon>
        <taxon>Mycobacteriales</taxon>
        <taxon>Corynebacteriaceae</taxon>
        <taxon>Corynebacterium</taxon>
    </lineage>
</organism>
<dbReference type="InterPro" id="IPR025327">
    <property type="entry name" value="DUF4233"/>
</dbReference>
<gene>
    <name evidence="3" type="ORF">JZY06_06005</name>
</gene>
<feature type="transmembrane region" description="Helical" evidence="2">
    <location>
        <begin position="37"/>
        <end position="57"/>
    </location>
</feature>
<keyword evidence="4" id="KW-1185">Reference proteome</keyword>
<accession>A0A939DZK8</accession>
<feature type="transmembrane region" description="Helical" evidence="2">
    <location>
        <begin position="69"/>
        <end position="86"/>
    </location>
</feature>
<comment type="caution">
    <text evidence="3">The sequence shown here is derived from an EMBL/GenBank/DDBJ whole genome shotgun (WGS) entry which is preliminary data.</text>
</comment>
<feature type="transmembrane region" description="Helical" evidence="2">
    <location>
        <begin position="98"/>
        <end position="131"/>
    </location>
</feature>
<evidence type="ECO:0000256" key="1">
    <source>
        <dbReference type="SAM" id="MobiDB-lite"/>
    </source>
</evidence>
<dbReference type="RefSeq" id="WP_207119146.1">
    <property type="nucleotide sequence ID" value="NZ_JAFLEQ010000008.1"/>
</dbReference>
<dbReference type="EMBL" id="JAFLEQ010000008">
    <property type="protein sequence ID" value="MBN9644169.1"/>
    <property type="molecule type" value="Genomic_DNA"/>
</dbReference>
<reference evidence="3" key="1">
    <citation type="submission" date="2021-03" db="EMBL/GenBank/DDBJ databases">
        <authorList>
            <person name="Sun Q."/>
        </authorList>
    </citation>
    <scope>NUCLEOTIDE SEQUENCE</scope>
    <source>
        <strain evidence="3">CCM 8862</strain>
    </source>
</reference>
<keyword evidence="2" id="KW-0472">Membrane</keyword>
<dbReference type="Proteomes" id="UP000664332">
    <property type="component" value="Unassembled WGS sequence"/>
</dbReference>
<feature type="compositionally biased region" description="Basic and acidic residues" evidence="1">
    <location>
        <begin position="1"/>
        <end position="13"/>
    </location>
</feature>